<evidence type="ECO:0000256" key="7">
    <source>
        <dbReference type="HAMAP-Rule" id="MF_00210"/>
    </source>
</evidence>
<feature type="binding site" evidence="7">
    <location>
        <position position="191"/>
    </location>
    <ligand>
        <name>phosphoenolpyruvate</name>
        <dbReference type="ChEBI" id="CHEBI:58702"/>
    </ligand>
</feature>
<dbReference type="NCBIfam" id="TIGR01356">
    <property type="entry name" value="aroA"/>
    <property type="match status" value="1"/>
</dbReference>
<dbReference type="SUPFAM" id="SSF55205">
    <property type="entry name" value="EPT/RTPC-like"/>
    <property type="match status" value="1"/>
</dbReference>
<comment type="pathway">
    <text evidence="1 7">Metabolic intermediate biosynthesis; chorismate biosynthesis; chorismate from D-erythrose 4-phosphate and phosphoenolpyruvate: step 6/7.</text>
</comment>
<feature type="binding site" evidence="7">
    <location>
        <position position="42"/>
    </location>
    <ligand>
        <name>3-phosphoshikimate</name>
        <dbReference type="ChEBI" id="CHEBI:145989"/>
    </ligand>
</feature>
<dbReference type="GO" id="GO:0009423">
    <property type="term" value="P:chorismate biosynthetic process"/>
    <property type="evidence" value="ECO:0007669"/>
    <property type="project" value="UniProtKB-UniRule"/>
</dbReference>
<evidence type="ECO:0000256" key="3">
    <source>
        <dbReference type="ARBA" id="ARBA00022605"/>
    </source>
</evidence>
<keyword evidence="4 7" id="KW-0808">Transferase</keyword>
<feature type="binding site" evidence="7">
    <location>
        <position position="345"/>
    </location>
    <ligand>
        <name>3-phosphoshikimate</name>
        <dbReference type="ChEBI" id="CHEBI:145989"/>
    </ligand>
</feature>
<feature type="binding site" evidence="7">
    <location>
        <position position="115"/>
    </location>
    <ligand>
        <name>phosphoenolpyruvate</name>
        <dbReference type="ChEBI" id="CHEBI:58702"/>
    </ligand>
</feature>
<dbReference type="HAMAP" id="MF_00210">
    <property type="entry name" value="EPSP_synth"/>
    <property type="match status" value="1"/>
</dbReference>
<dbReference type="PANTHER" id="PTHR21090:SF5">
    <property type="entry name" value="PENTAFUNCTIONAL AROM POLYPEPTIDE"/>
    <property type="match status" value="1"/>
</dbReference>
<evidence type="ECO:0000313" key="11">
    <source>
        <dbReference type="Proteomes" id="UP000560081"/>
    </source>
</evidence>
<gene>
    <name evidence="7" type="primary">aroA</name>
    <name evidence="10" type="ORF">BJ976_001421</name>
</gene>
<feature type="binding site" evidence="7">
    <location>
        <position position="42"/>
    </location>
    <ligand>
        <name>phosphoenolpyruvate</name>
        <dbReference type="ChEBI" id="CHEBI:58702"/>
    </ligand>
</feature>
<dbReference type="AlphaFoldDB" id="A0A4Y8X561"/>
<keyword evidence="5 7" id="KW-0057">Aromatic amino acid biosynthesis</keyword>
<evidence type="ECO:0000256" key="1">
    <source>
        <dbReference type="ARBA" id="ARBA00004811"/>
    </source>
</evidence>
<feature type="binding site" evidence="7">
    <location>
        <position position="218"/>
    </location>
    <ligand>
        <name>3-phosphoshikimate</name>
        <dbReference type="ChEBI" id="CHEBI:145989"/>
    </ligand>
</feature>
<dbReference type="PROSITE" id="PS00104">
    <property type="entry name" value="EPSP_SYNTHASE_1"/>
    <property type="match status" value="1"/>
</dbReference>
<dbReference type="Proteomes" id="UP000560081">
    <property type="component" value="Unassembled WGS sequence"/>
</dbReference>
<feature type="binding site" evidence="7">
    <location>
        <position position="143"/>
    </location>
    <ligand>
        <name>phosphoenolpyruvate</name>
        <dbReference type="ChEBI" id="CHEBI:58702"/>
    </ligand>
</feature>
<proteinExistence type="inferred from homology"/>
<dbReference type="EC" id="2.5.1.19" evidence="7"/>
<sequence length="472" mass="47641">MTAHRTPRTTPAAASRPAPADPWPAPAAAGPVRGTVRLPGSKSLTNRLLVLAAVADGPCVLHGALASRDTALMRGALEALGARCEDRADGALMVTPLPVGEPLTGEVPVDCGLAGTVMRFVPALAALRPGVVVVDGDPGARVRPMAPLLAGLEQTGTRVEHLGEPGFLPVRLTTGGALGDTAAVDASGSSQFLSGLLLTAARRPDGLTVRHTGERVPSPEHVAMTVAFLRGHGVRVDEPAPGVWRVHPGPVPAFEAHVEPDLSNAGPFLAAAAVTGGEVSVPDWPASTTQIGDRWRRILPAFGAEVTFSPDPGDPARGTLTVTGGVDGGGRPRVAGAGEVADTAELAPTVAALALLAAGPTRLSGIGHLRGHETDRLAALAAEAARFGVDVAEGPDALDFPGTAAGGAPSAAQAHTYEDHRMATFAAVVGLCAPGTTVRDVATTAKTMPDFPALWEGLVAPSAGAADRGEDA</sequence>
<evidence type="ECO:0000256" key="2">
    <source>
        <dbReference type="ARBA" id="ARBA00009948"/>
    </source>
</evidence>
<dbReference type="UniPathway" id="UPA00053">
    <property type="reaction ID" value="UER00089"/>
</dbReference>
<dbReference type="GO" id="GO:0009073">
    <property type="term" value="P:aromatic amino acid family biosynthetic process"/>
    <property type="evidence" value="ECO:0007669"/>
    <property type="project" value="UniProtKB-KW"/>
</dbReference>
<dbReference type="InterPro" id="IPR006264">
    <property type="entry name" value="EPSP_synthase"/>
</dbReference>
<feature type="binding site" evidence="7">
    <location>
        <position position="446"/>
    </location>
    <ligand>
        <name>phosphoenolpyruvate</name>
        <dbReference type="ChEBI" id="CHEBI:58702"/>
    </ligand>
</feature>
<evidence type="ECO:0000256" key="6">
    <source>
        <dbReference type="ARBA" id="ARBA00044633"/>
    </source>
</evidence>
<feature type="binding site" evidence="7">
    <location>
        <position position="191"/>
    </location>
    <ligand>
        <name>3-phosphoshikimate</name>
        <dbReference type="ChEBI" id="CHEBI:145989"/>
    </ligand>
</feature>
<dbReference type="EMBL" id="JACHMC010000001">
    <property type="protein sequence ID" value="MBB4883070.1"/>
    <property type="molecule type" value="Genomic_DNA"/>
</dbReference>
<dbReference type="OrthoDB" id="9809920at2"/>
<dbReference type="GO" id="GO:0005737">
    <property type="term" value="C:cytoplasm"/>
    <property type="evidence" value="ECO:0007669"/>
    <property type="project" value="UniProtKB-SubCell"/>
</dbReference>
<evidence type="ECO:0000259" key="9">
    <source>
        <dbReference type="Pfam" id="PF00275"/>
    </source>
</evidence>
<evidence type="ECO:0000256" key="4">
    <source>
        <dbReference type="ARBA" id="ARBA00022679"/>
    </source>
</evidence>
<dbReference type="RefSeq" id="WP_135028291.1">
    <property type="nucleotide sequence ID" value="NZ_BMLA01000001.1"/>
</dbReference>
<comment type="subcellular location">
    <subcellularLocation>
        <location evidence="7">Cytoplasm</location>
    </subcellularLocation>
</comment>
<comment type="similarity">
    <text evidence="2 7">Belongs to the EPSP synthase family.</text>
</comment>
<dbReference type="InterPro" id="IPR001986">
    <property type="entry name" value="Enolpyruvate_Tfrase_dom"/>
</dbReference>
<feature type="binding site" evidence="7">
    <location>
        <position position="43"/>
    </location>
    <ligand>
        <name>3-phosphoshikimate</name>
        <dbReference type="ChEBI" id="CHEBI:145989"/>
    </ligand>
</feature>
<feature type="binding site" evidence="7">
    <location>
        <position position="376"/>
    </location>
    <ligand>
        <name>phosphoenolpyruvate</name>
        <dbReference type="ChEBI" id="CHEBI:58702"/>
    </ligand>
</feature>
<dbReference type="Pfam" id="PF00275">
    <property type="entry name" value="EPSP_synthase"/>
    <property type="match status" value="1"/>
</dbReference>
<comment type="function">
    <text evidence="7">Catalyzes the transfer of the enolpyruvyl moiety of phosphoenolpyruvate (PEP) to the 5-hydroxyl of shikimate-3-phosphate (S3P) to produce enolpyruvyl shikimate-3-phosphate and inorganic phosphate.</text>
</comment>
<feature type="binding site" evidence="7">
    <location>
        <position position="372"/>
    </location>
    <ligand>
        <name>3-phosphoshikimate</name>
        <dbReference type="ChEBI" id="CHEBI:145989"/>
    </ligand>
</feature>
<feature type="compositionally biased region" description="Low complexity" evidence="8">
    <location>
        <begin position="1"/>
        <end position="18"/>
    </location>
</feature>
<feature type="binding site" evidence="7">
    <location>
        <position position="47"/>
    </location>
    <ligand>
        <name>3-phosphoshikimate</name>
        <dbReference type="ChEBI" id="CHEBI:145989"/>
    </ligand>
</feature>
<dbReference type="PROSITE" id="PS00885">
    <property type="entry name" value="EPSP_SYNTHASE_2"/>
    <property type="match status" value="1"/>
</dbReference>
<keyword evidence="3 7" id="KW-0028">Amino-acid biosynthesis</keyword>
<comment type="subunit">
    <text evidence="7">Monomer.</text>
</comment>
<feature type="region of interest" description="Disordered" evidence="8">
    <location>
        <begin position="1"/>
        <end position="33"/>
    </location>
</feature>
<comment type="caution">
    <text evidence="7">Lacks conserved residue(s) required for the propagation of feature annotation.</text>
</comment>
<evidence type="ECO:0000256" key="8">
    <source>
        <dbReference type="SAM" id="MobiDB-lite"/>
    </source>
</evidence>
<dbReference type="Gene3D" id="3.65.10.10">
    <property type="entry name" value="Enolpyruvate transferase domain"/>
    <property type="match status" value="2"/>
</dbReference>
<feature type="active site" description="Proton acceptor" evidence="7">
    <location>
        <position position="345"/>
    </location>
</feature>
<feature type="domain" description="Enolpyruvate transferase" evidence="9">
    <location>
        <begin position="29"/>
        <end position="452"/>
    </location>
</feature>
<dbReference type="PIRSF" id="PIRSF000505">
    <property type="entry name" value="EPSPS"/>
    <property type="match status" value="1"/>
</dbReference>
<dbReference type="GO" id="GO:0008652">
    <property type="term" value="P:amino acid biosynthetic process"/>
    <property type="evidence" value="ECO:0007669"/>
    <property type="project" value="UniProtKB-KW"/>
</dbReference>
<evidence type="ECO:0000256" key="5">
    <source>
        <dbReference type="ARBA" id="ARBA00023141"/>
    </source>
</evidence>
<comment type="catalytic activity">
    <reaction evidence="6">
        <text>3-phosphoshikimate + phosphoenolpyruvate = 5-O-(1-carboxyvinyl)-3-phosphoshikimate + phosphate</text>
        <dbReference type="Rhea" id="RHEA:21256"/>
        <dbReference type="ChEBI" id="CHEBI:43474"/>
        <dbReference type="ChEBI" id="CHEBI:57701"/>
        <dbReference type="ChEBI" id="CHEBI:58702"/>
        <dbReference type="ChEBI" id="CHEBI:145989"/>
        <dbReference type="EC" id="2.5.1.19"/>
    </reaction>
    <physiologicalReaction direction="left-to-right" evidence="6">
        <dbReference type="Rhea" id="RHEA:21257"/>
    </physiologicalReaction>
</comment>
<feature type="binding site" evidence="7">
    <location>
        <position position="421"/>
    </location>
    <ligand>
        <name>phosphoenolpyruvate</name>
        <dbReference type="ChEBI" id="CHEBI:58702"/>
    </ligand>
</feature>
<dbReference type="GO" id="GO:0003866">
    <property type="term" value="F:3-phosphoshikimate 1-carboxyvinyltransferase activity"/>
    <property type="evidence" value="ECO:0007669"/>
    <property type="project" value="UniProtKB-UniRule"/>
</dbReference>
<feature type="binding site" evidence="7">
    <location>
        <position position="190"/>
    </location>
    <ligand>
        <name>3-phosphoshikimate</name>
        <dbReference type="ChEBI" id="CHEBI:145989"/>
    </ligand>
</feature>
<keyword evidence="11" id="KW-1185">Reference proteome</keyword>
<accession>A0A4Y8X561</accession>
<dbReference type="InterPro" id="IPR023193">
    <property type="entry name" value="EPSP_synthase_CS"/>
</dbReference>
<organism evidence="10 11">
    <name type="scientific">Micrococcus flavus</name>
    <dbReference type="NCBI Taxonomy" id="384602"/>
    <lineage>
        <taxon>Bacteria</taxon>
        <taxon>Bacillati</taxon>
        <taxon>Actinomycetota</taxon>
        <taxon>Actinomycetes</taxon>
        <taxon>Micrococcales</taxon>
        <taxon>Micrococcaceae</taxon>
        <taxon>Micrococcus</taxon>
    </lineage>
</organism>
<comment type="caution">
    <text evidence="10">The sequence shown here is derived from an EMBL/GenBank/DDBJ whole genome shotgun (WGS) entry which is preliminary data.</text>
</comment>
<keyword evidence="7" id="KW-0963">Cytoplasm</keyword>
<evidence type="ECO:0000313" key="10">
    <source>
        <dbReference type="EMBL" id="MBB4883070.1"/>
    </source>
</evidence>
<feature type="binding site" evidence="7">
    <location>
        <position position="189"/>
    </location>
    <ligand>
        <name>3-phosphoshikimate</name>
        <dbReference type="ChEBI" id="CHEBI:145989"/>
    </ligand>
</feature>
<reference evidence="10 11" key="1">
    <citation type="submission" date="2020-08" db="EMBL/GenBank/DDBJ databases">
        <title>Sequencing the genomes of 1000 actinobacteria strains.</title>
        <authorList>
            <person name="Klenk H.-P."/>
        </authorList>
    </citation>
    <scope>NUCLEOTIDE SEQUENCE [LARGE SCALE GENOMIC DNA]</scope>
    <source>
        <strain evidence="10 11">DSM 19079</strain>
    </source>
</reference>
<dbReference type="InterPro" id="IPR036968">
    <property type="entry name" value="Enolpyruvate_Tfrase_sf"/>
</dbReference>
<dbReference type="InterPro" id="IPR013792">
    <property type="entry name" value="RNA3'P_cycl/enolpyr_Trfase_a/b"/>
</dbReference>
<name>A0A4Y8X561_9MICC</name>
<protein>
    <recommendedName>
        <fullName evidence="7">3-phosphoshikimate 1-carboxyvinyltransferase</fullName>
        <ecNumber evidence="7">2.5.1.19</ecNumber>
    </recommendedName>
    <alternativeName>
        <fullName evidence="7">5-enolpyruvylshikimate-3-phosphate synthase</fullName>
        <shortName evidence="7">EPSP synthase</shortName>
        <shortName evidence="7">EPSPS</shortName>
    </alternativeName>
</protein>
<dbReference type="PANTHER" id="PTHR21090">
    <property type="entry name" value="AROM/DEHYDROQUINATE SYNTHASE"/>
    <property type="match status" value="1"/>
</dbReference>